<protein>
    <submittedName>
        <fullName evidence="1">Uncharacterized protein</fullName>
    </submittedName>
</protein>
<dbReference type="EMBL" id="FO818637">
    <property type="protein sequence ID" value="CDM90382.1"/>
    <property type="molecule type" value="Genomic_DNA"/>
</dbReference>
<name>A0A0B6X934_XENBV</name>
<accession>A0A0B6X934</accession>
<evidence type="ECO:0000313" key="2">
    <source>
        <dbReference type="Proteomes" id="UP000032930"/>
    </source>
</evidence>
<proteinExistence type="predicted"/>
<sequence length="51" mass="5622">MPMYIMPLEHALNERAIVNNCDGIETTTLGIISDIYVTPSVRSPSRGNCID</sequence>
<evidence type="ECO:0000313" key="1">
    <source>
        <dbReference type="EMBL" id="CDM90382.1"/>
    </source>
</evidence>
<dbReference type="AlphaFoldDB" id="A0A0B6X934"/>
<gene>
    <name evidence="1" type="ORF">XBW1_3025</name>
</gene>
<reference evidence="1 2" key="1">
    <citation type="submission" date="2014-02" db="EMBL/GenBank/DDBJ databases">
        <authorList>
            <person name="Genoscope - CEA"/>
        </authorList>
    </citation>
    <scope>NUCLEOTIDE SEQUENCE [LARGE SCALE GENOMIC DNA]</scope>
    <source>
        <strain evidence="1 2">CS03</strain>
    </source>
</reference>
<organism evidence="1 2">
    <name type="scientific">Xenorhabdus bovienii</name>
    <name type="common">Xenorhabdus nematophila subsp. bovienii</name>
    <dbReference type="NCBI Taxonomy" id="40576"/>
    <lineage>
        <taxon>Bacteria</taxon>
        <taxon>Pseudomonadati</taxon>
        <taxon>Pseudomonadota</taxon>
        <taxon>Gammaproteobacteria</taxon>
        <taxon>Enterobacterales</taxon>
        <taxon>Morganellaceae</taxon>
        <taxon>Xenorhabdus</taxon>
    </lineage>
</organism>
<dbReference type="Proteomes" id="UP000032930">
    <property type="component" value="Chromosome"/>
</dbReference>
<dbReference type="KEGG" id="xbv:XBW1_3025"/>